<comment type="subunit">
    <text evidence="2">Directly interacts with tubulin-gamma; this interaction determines centrosomal localization.</text>
</comment>
<dbReference type="GO" id="GO:0043015">
    <property type="term" value="F:gamma-tubulin binding"/>
    <property type="evidence" value="ECO:0007669"/>
    <property type="project" value="InterPro"/>
</dbReference>
<dbReference type="InterPro" id="IPR037692">
    <property type="entry name" value="CEP70"/>
</dbReference>
<evidence type="ECO:0000256" key="1">
    <source>
        <dbReference type="ARBA" id="ARBA00004300"/>
    </source>
</evidence>
<feature type="coiled-coil region" evidence="9">
    <location>
        <begin position="66"/>
        <end position="160"/>
    </location>
</feature>
<evidence type="ECO:0000313" key="11">
    <source>
        <dbReference type="Proteomes" id="UP000770717"/>
    </source>
</evidence>
<evidence type="ECO:0000256" key="3">
    <source>
        <dbReference type="ARBA" id="ARBA00018408"/>
    </source>
</evidence>
<evidence type="ECO:0000256" key="4">
    <source>
        <dbReference type="ARBA" id="ARBA00022490"/>
    </source>
</evidence>
<keyword evidence="5" id="KW-0802">TPR repeat</keyword>
<keyword evidence="4" id="KW-0963">Cytoplasm</keyword>
<organism evidence="10 11">
    <name type="scientific">Eleutherodactylus coqui</name>
    <name type="common">Puerto Rican coqui</name>
    <dbReference type="NCBI Taxonomy" id="57060"/>
    <lineage>
        <taxon>Eukaryota</taxon>
        <taxon>Metazoa</taxon>
        <taxon>Chordata</taxon>
        <taxon>Craniata</taxon>
        <taxon>Vertebrata</taxon>
        <taxon>Euteleostomi</taxon>
        <taxon>Amphibia</taxon>
        <taxon>Batrachia</taxon>
        <taxon>Anura</taxon>
        <taxon>Neobatrachia</taxon>
        <taxon>Hyloidea</taxon>
        <taxon>Eleutherodactylidae</taxon>
        <taxon>Eleutherodactylinae</taxon>
        <taxon>Eleutherodactylus</taxon>
        <taxon>Eleutherodactylus</taxon>
    </lineage>
</organism>
<dbReference type="GO" id="GO:0060271">
    <property type="term" value="P:cilium assembly"/>
    <property type="evidence" value="ECO:0007669"/>
    <property type="project" value="InterPro"/>
</dbReference>
<gene>
    <name evidence="10" type="ORF">GDO78_016832</name>
</gene>
<accession>A0A8J6E669</accession>
<dbReference type="GO" id="GO:0070507">
    <property type="term" value="P:regulation of microtubule cytoskeleton organization"/>
    <property type="evidence" value="ECO:0007669"/>
    <property type="project" value="InterPro"/>
</dbReference>
<dbReference type="AlphaFoldDB" id="A0A8J6E669"/>
<evidence type="ECO:0000256" key="5">
    <source>
        <dbReference type="ARBA" id="ARBA00022803"/>
    </source>
</evidence>
<dbReference type="PANTHER" id="PTHR14594:SF1">
    <property type="entry name" value="CENTROSOMAL PROTEIN OF 70 KDA"/>
    <property type="match status" value="1"/>
</dbReference>
<evidence type="ECO:0000313" key="10">
    <source>
        <dbReference type="EMBL" id="KAG9461457.1"/>
    </source>
</evidence>
<name>A0A8J6E669_ELECQ</name>
<dbReference type="EMBL" id="WNTK01021237">
    <property type="protein sequence ID" value="KAG9461457.1"/>
    <property type="molecule type" value="Genomic_DNA"/>
</dbReference>
<keyword evidence="6 9" id="KW-0175">Coiled coil</keyword>
<comment type="caution">
    <text evidence="10">The sequence shown here is derived from an EMBL/GenBank/DDBJ whole genome shotgun (WGS) entry which is preliminary data.</text>
</comment>
<dbReference type="PANTHER" id="PTHR14594">
    <property type="entry name" value="CENTROSOMAL PROTEIN OF 70 KDA"/>
    <property type="match status" value="1"/>
</dbReference>
<feature type="coiled-coil region" evidence="9">
    <location>
        <begin position="187"/>
        <end position="214"/>
    </location>
</feature>
<comment type="function">
    <text evidence="8">Plays a role in the organization of both preexisting and nascent microtubules in interphase cells. During mitosis, required for the organization and orientation of the mitotic spindle.</text>
</comment>
<dbReference type="Proteomes" id="UP000770717">
    <property type="component" value="Unassembled WGS sequence"/>
</dbReference>
<comment type="subcellular location">
    <subcellularLocation>
        <location evidence="1">Cytoplasm</location>
        <location evidence="1">Cytoskeleton</location>
        <location evidence="1">Microtubule organizing center</location>
        <location evidence="1">Centrosome</location>
    </subcellularLocation>
</comment>
<evidence type="ECO:0000256" key="9">
    <source>
        <dbReference type="SAM" id="Coils"/>
    </source>
</evidence>
<feature type="non-terminal residue" evidence="10">
    <location>
        <position position="270"/>
    </location>
</feature>
<evidence type="ECO:0000256" key="6">
    <source>
        <dbReference type="ARBA" id="ARBA00023054"/>
    </source>
</evidence>
<keyword evidence="11" id="KW-1185">Reference proteome</keyword>
<sequence>MLEWENINKILKRHGCAAVSVFPRDRLAGGVVLDPRASLELRTAIKSLVEDTERRQNLIHGLIQSNNQLKNDVRMQQDRAGRQEQRADDLQNILESVKAKIRDLEDDFLCKLRQQKSEVTSLLKAKEAAHENCQEHKEKLREQDQSIAQLRKRLSQAAAAEEKRLENRRKTFLRLVKRQPQENNPFDQQILDLIDSYENRVKQLQDEIRKFESTEAPVLESSQSGGSLDLDTTPNYKALLKSYQEQIQDARRREEQLLRENVRLREELEA</sequence>
<dbReference type="GO" id="GO:0005813">
    <property type="term" value="C:centrosome"/>
    <property type="evidence" value="ECO:0007669"/>
    <property type="project" value="UniProtKB-SubCell"/>
</dbReference>
<evidence type="ECO:0000256" key="2">
    <source>
        <dbReference type="ARBA" id="ARBA00011832"/>
    </source>
</evidence>
<dbReference type="OrthoDB" id="2020926at2759"/>
<keyword evidence="7" id="KW-0206">Cytoskeleton</keyword>
<proteinExistence type="predicted"/>
<protein>
    <recommendedName>
        <fullName evidence="3">Centrosomal protein of 70 kDa</fullName>
    </recommendedName>
</protein>
<evidence type="ECO:0000256" key="8">
    <source>
        <dbReference type="ARBA" id="ARBA00025273"/>
    </source>
</evidence>
<reference evidence="10" key="1">
    <citation type="thesis" date="2020" institute="ProQuest LLC" country="789 East Eisenhower Parkway, Ann Arbor, MI, USA">
        <title>Comparative Genomics and Chromosome Evolution.</title>
        <authorList>
            <person name="Mudd A.B."/>
        </authorList>
    </citation>
    <scope>NUCLEOTIDE SEQUENCE</scope>
    <source>
        <strain evidence="10">HN-11 Male</strain>
        <tissue evidence="10">Kidney and liver</tissue>
    </source>
</reference>
<feature type="coiled-coil region" evidence="9">
    <location>
        <begin position="240"/>
        <end position="267"/>
    </location>
</feature>
<evidence type="ECO:0000256" key="7">
    <source>
        <dbReference type="ARBA" id="ARBA00023212"/>
    </source>
</evidence>